<reference evidence="2" key="2">
    <citation type="submission" date="2015-01" db="EMBL/GenBank/DDBJ databases">
        <title>Evolutionary Origins and Diversification of the Mycorrhizal Mutualists.</title>
        <authorList>
            <consortium name="DOE Joint Genome Institute"/>
            <consortium name="Mycorrhizal Genomics Consortium"/>
            <person name="Kohler A."/>
            <person name="Kuo A."/>
            <person name="Nagy L.G."/>
            <person name="Floudas D."/>
            <person name="Copeland A."/>
            <person name="Barry K.W."/>
            <person name="Cichocki N."/>
            <person name="Veneault-Fourrey C."/>
            <person name="LaButti K."/>
            <person name="Lindquist E.A."/>
            <person name="Lipzen A."/>
            <person name="Lundell T."/>
            <person name="Morin E."/>
            <person name="Murat C."/>
            <person name="Riley R."/>
            <person name="Ohm R."/>
            <person name="Sun H."/>
            <person name="Tunlid A."/>
            <person name="Henrissat B."/>
            <person name="Grigoriev I.V."/>
            <person name="Hibbett D.S."/>
            <person name="Martin F."/>
        </authorList>
    </citation>
    <scope>NUCLEOTIDE SEQUENCE [LARGE SCALE GENOMIC DNA]</scope>
    <source>
        <strain evidence="2">Ve08.2h10</strain>
    </source>
</reference>
<dbReference type="InParanoid" id="A0A0D0CSI2"/>
<proteinExistence type="predicted"/>
<dbReference type="AlphaFoldDB" id="A0A0D0CSI2"/>
<dbReference type="HOGENOM" id="CLU_1230277_0_0_1"/>
<sequence length="225" mass="25838">MSDLLYPNMGSKDTHNGYILDFIPLLFYTIELKPGVQMATVYKTLFLKGQWSQSRSHLTTSITSCNFCGIIIYYQTYWDIYNCVLGNMLNGTKFDMDICKFTVFYQTVADALQQWYNMPIQKLTNTERRALARATSPEPLVNGCAGQGYQLLRGRDINVDVMLDEDHAEAGTMKGKGKWKGVRRRRMTGTRGTKGTKGGIWARRAMENWWTAKVGYFYIYCLMTL</sequence>
<dbReference type="Proteomes" id="UP000054538">
    <property type="component" value="Unassembled WGS sequence"/>
</dbReference>
<keyword evidence="2" id="KW-1185">Reference proteome</keyword>
<evidence type="ECO:0000313" key="1">
    <source>
        <dbReference type="EMBL" id="KIK78333.1"/>
    </source>
</evidence>
<dbReference type="EMBL" id="KN826626">
    <property type="protein sequence ID" value="KIK78333.1"/>
    <property type="molecule type" value="Genomic_DNA"/>
</dbReference>
<protein>
    <submittedName>
        <fullName evidence="1">Uncharacterized protein</fullName>
    </submittedName>
</protein>
<dbReference type="OrthoDB" id="2691131at2759"/>
<name>A0A0D0CSI2_9AGAM</name>
<organism evidence="1 2">
    <name type="scientific">Paxillus rubicundulus Ve08.2h10</name>
    <dbReference type="NCBI Taxonomy" id="930991"/>
    <lineage>
        <taxon>Eukaryota</taxon>
        <taxon>Fungi</taxon>
        <taxon>Dikarya</taxon>
        <taxon>Basidiomycota</taxon>
        <taxon>Agaricomycotina</taxon>
        <taxon>Agaricomycetes</taxon>
        <taxon>Agaricomycetidae</taxon>
        <taxon>Boletales</taxon>
        <taxon>Paxilineae</taxon>
        <taxon>Paxillaceae</taxon>
        <taxon>Paxillus</taxon>
    </lineage>
</organism>
<gene>
    <name evidence="1" type="ORF">PAXRUDRAFT_164264</name>
</gene>
<accession>A0A0D0CSI2</accession>
<evidence type="ECO:0000313" key="2">
    <source>
        <dbReference type="Proteomes" id="UP000054538"/>
    </source>
</evidence>
<reference evidence="1 2" key="1">
    <citation type="submission" date="2014-04" db="EMBL/GenBank/DDBJ databases">
        <authorList>
            <consortium name="DOE Joint Genome Institute"/>
            <person name="Kuo A."/>
            <person name="Kohler A."/>
            <person name="Jargeat P."/>
            <person name="Nagy L.G."/>
            <person name="Floudas D."/>
            <person name="Copeland A."/>
            <person name="Barry K.W."/>
            <person name="Cichocki N."/>
            <person name="Veneault-Fourrey C."/>
            <person name="LaButti K."/>
            <person name="Lindquist E.A."/>
            <person name="Lipzen A."/>
            <person name="Lundell T."/>
            <person name="Morin E."/>
            <person name="Murat C."/>
            <person name="Sun H."/>
            <person name="Tunlid A."/>
            <person name="Henrissat B."/>
            <person name="Grigoriev I.V."/>
            <person name="Hibbett D.S."/>
            <person name="Martin F."/>
            <person name="Nordberg H.P."/>
            <person name="Cantor M.N."/>
            <person name="Hua S.X."/>
        </authorList>
    </citation>
    <scope>NUCLEOTIDE SEQUENCE [LARGE SCALE GENOMIC DNA]</scope>
    <source>
        <strain evidence="1 2">Ve08.2h10</strain>
    </source>
</reference>